<dbReference type="Proteomes" id="UP000182367">
    <property type="component" value="Unassembled WGS sequence"/>
</dbReference>
<dbReference type="EMBL" id="FNEO01000001">
    <property type="protein sequence ID" value="SDI69192.1"/>
    <property type="molecule type" value="Genomic_DNA"/>
</dbReference>
<gene>
    <name evidence="1" type="ORF">SAMN05192550_0555</name>
</gene>
<evidence type="ECO:0000313" key="1">
    <source>
        <dbReference type="EMBL" id="SDI69192.1"/>
    </source>
</evidence>
<organism evidence="1 2">
    <name type="scientific">Flavobacterium glycines</name>
    <dbReference type="NCBI Taxonomy" id="551990"/>
    <lineage>
        <taxon>Bacteria</taxon>
        <taxon>Pseudomonadati</taxon>
        <taxon>Bacteroidota</taxon>
        <taxon>Flavobacteriia</taxon>
        <taxon>Flavobacteriales</taxon>
        <taxon>Flavobacteriaceae</taxon>
        <taxon>Flavobacterium</taxon>
    </lineage>
</organism>
<sequence length="35" mass="3960">MNTEKKQWITPQATEIEVNGGGITDIFENAFYQVS</sequence>
<protein>
    <recommendedName>
        <fullName evidence="3">Paeninodin family lasso peptide</fullName>
    </recommendedName>
</protein>
<reference evidence="1 2" key="1">
    <citation type="submission" date="2016-10" db="EMBL/GenBank/DDBJ databases">
        <authorList>
            <person name="Varghese N."/>
            <person name="Submissions S."/>
        </authorList>
    </citation>
    <scope>NUCLEOTIDE SEQUENCE [LARGE SCALE GENOMIC DNA]</scope>
    <source>
        <strain evidence="1 2">Gm-149</strain>
    </source>
</reference>
<keyword evidence="2" id="KW-1185">Reference proteome</keyword>
<evidence type="ECO:0000313" key="2">
    <source>
        <dbReference type="Proteomes" id="UP000182367"/>
    </source>
</evidence>
<evidence type="ECO:0008006" key="3">
    <source>
        <dbReference type="Google" id="ProtNLM"/>
    </source>
</evidence>
<comment type="caution">
    <text evidence="1">The sequence shown here is derived from an EMBL/GenBank/DDBJ whole genome shotgun (WGS) entry which is preliminary data.</text>
</comment>
<accession>A0A1G8MMN4</accession>
<proteinExistence type="predicted"/>
<name>A0A1G8MMN4_9FLAO</name>